<dbReference type="EMBL" id="BMRJ01000001">
    <property type="protein sequence ID" value="GGR13525.1"/>
    <property type="molecule type" value="Genomic_DNA"/>
</dbReference>
<evidence type="ECO:0008006" key="3">
    <source>
        <dbReference type="Google" id="ProtNLM"/>
    </source>
</evidence>
<dbReference type="AlphaFoldDB" id="A0A918CBA8"/>
<reference evidence="1" key="1">
    <citation type="journal article" date="2014" name="Int. J. Syst. Evol. Microbiol.">
        <title>Complete genome sequence of Corynebacterium casei LMG S-19264T (=DSM 44701T), isolated from a smear-ripened cheese.</title>
        <authorList>
            <consortium name="US DOE Joint Genome Institute (JGI-PGF)"/>
            <person name="Walter F."/>
            <person name="Albersmeier A."/>
            <person name="Kalinowski J."/>
            <person name="Ruckert C."/>
        </authorList>
    </citation>
    <scope>NUCLEOTIDE SEQUENCE</scope>
    <source>
        <strain evidence="1">JCM 3346</strain>
    </source>
</reference>
<sequence length="107" mass="11634">MAWRISAGKTQGPEYSWWLYAGNGEQVAWAGETFPSQHNAGRAAAAFKIGSATARYEVFADAAGEYRWRAWRGSEKVAASGEAFASKYNAERAAETVRLNAWAAEGP</sequence>
<comment type="caution">
    <text evidence="1">The sequence shown here is derived from an EMBL/GenBank/DDBJ whole genome shotgun (WGS) entry which is preliminary data.</text>
</comment>
<gene>
    <name evidence="1" type="ORF">GCM10010196_02570</name>
</gene>
<keyword evidence="2" id="KW-1185">Reference proteome</keyword>
<reference evidence="1" key="2">
    <citation type="submission" date="2020-09" db="EMBL/GenBank/DDBJ databases">
        <authorList>
            <person name="Sun Q."/>
            <person name="Ohkuma M."/>
        </authorList>
    </citation>
    <scope>NUCLEOTIDE SEQUENCE</scope>
    <source>
        <strain evidence="1">JCM 3346</strain>
    </source>
</reference>
<protein>
    <recommendedName>
        <fullName evidence="3">DUF1508 domain-containing protein</fullName>
    </recommendedName>
</protein>
<dbReference type="Proteomes" id="UP000610303">
    <property type="component" value="Unassembled WGS sequence"/>
</dbReference>
<dbReference type="Gene3D" id="2.30.29.80">
    <property type="match status" value="1"/>
</dbReference>
<organism evidence="1 2">
    <name type="scientific">Agromyces mediolanus</name>
    <name type="common">Corynebacterium mediolanum</name>
    <dbReference type="NCBI Taxonomy" id="41986"/>
    <lineage>
        <taxon>Bacteria</taxon>
        <taxon>Bacillati</taxon>
        <taxon>Actinomycetota</taxon>
        <taxon>Actinomycetes</taxon>
        <taxon>Micrococcales</taxon>
        <taxon>Microbacteriaceae</taxon>
        <taxon>Agromyces</taxon>
    </lineage>
</organism>
<accession>A0A918CBA8</accession>
<name>A0A918CBA8_AGRME</name>
<evidence type="ECO:0000313" key="2">
    <source>
        <dbReference type="Proteomes" id="UP000610303"/>
    </source>
</evidence>
<dbReference type="SUPFAM" id="SSF160113">
    <property type="entry name" value="YegP-like"/>
    <property type="match status" value="2"/>
</dbReference>
<proteinExistence type="predicted"/>
<dbReference type="InterPro" id="IPR036913">
    <property type="entry name" value="YegP-like_sf"/>
</dbReference>
<evidence type="ECO:0000313" key="1">
    <source>
        <dbReference type="EMBL" id="GGR13525.1"/>
    </source>
</evidence>